<evidence type="ECO:0000256" key="1">
    <source>
        <dbReference type="SAM" id="MobiDB-lite"/>
    </source>
</evidence>
<reference evidence="2 3" key="1">
    <citation type="submission" date="2013-12" db="EMBL/GenBank/DDBJ databases">
        <title>Draft genome of the parsitic nematode Ancylostoma duodenale.</title>
        <authorList>
            <person name="Mitreva M."/>
        </authorList>
    </citation>
    <scope>NUCLEOTIDE SEQUENCE [LARGE SCALE GENOMIC DNA]</scope>
    <source>
        <strain evidence="2 3">Zhejiang</strain>
    </source>
</reference>
<protein>
    <submittedName>
        <fullName evidence="2">Uncharacterized protein</fullName>
    </submittedName>
</protein>
<evidence type="ECO:0000313" key="3">
    <source>
        <dbReference type="Proteomes" id="UP000054047"/>
    </source>
</evidence>
<keyword evidence="3" id="KW-1185">Reference proteome</keyword>
<feature type="region of interest" description="Disordered" evidence="1">
    <location>
        <begin position="109"/>
        <end position="144"/>
    </location>
</feature>
<organism evidence="2 3">
    <name type="scientific">Ancylostoma duodenale</name>
    <dbReference type="NCBI Taxonomy" id="51022"/>
    <lineage>
        <taxon>Eukaryota</taxon>
        <taxon>Metazoa</taxon>
        <taxon>Ecdysozoa</taxon>
        <taxon>Nematoda</taxon>
        <taxon>Chromadorea</taxon>
        <taxon>Rhabditida</taxon>
        <taxon>Rhabditina</taxon>
        <taxon>Rhabditomorpha</taxon>
        <taxon>Strongyloidea</taxon>
        <taxon>Ancylostomatidae</taxon>
        <taxon>Ancylostomatinae</taxon>
        <taxon>Ancylostoma</taxon>
    </lineage>
</organism>
<evidence type="ECO:0000313" key="2">
    <source>
        <dbReference type="EMBL" id="KIH57679.1"/>
    </source>
</evidence>
<proteinExistence type="predicted"/>
<gene>
    <name evidence="2" type="ORF">ANCDUO_12126</name>
</gene>
<dbReference type="OrthoDB" id="5844780at2759"/>
<dbReference type="InterPro" id="IPR035940">
    <property type="entry name" value="CAP_sf"/>
</dbReference>
<name>A0A0C2GFI5_9BILA</name>
<sequence>MRKPLLLLTVINEDSCLINSTIREFFYKYHTDLRRRVALGQEYQGKKFQEQEMYGLIYDCKLERAARRKAIQTMGGTLYVPEGVVWIDFTGDYRENNLLAALQIGLDEQVKDEESSRKATTEKGSMVERSDEREIPGAKREALL</sequence>
<dbReference type="SUPFAM" id="SSF55797">
    <property type="entry name" value="PR-1-like"/>
    <property type="match status" value="1"/>
</dbReference>
<dbReference type="EMBL" id="KN734076">
    <property type="protein sequence ID" value="KIH57679.1"/>
    <property type="molecule type" value="Genomic_DNA"/>
</dbReference>
<dbReference type="Proteomes" id="UP000054047">
    <property type="component" value="Unassembled WGS sequence"/>
</dbReference>
<dbReference type="Gene3D" id="3.40.33.10">
    <property type="entry name" value="CAP"/>
    <property type="match status" value="1"/>
</dbReference>
<dbReference type="AlphaFoldDB" id="A0A0C2GFI5"/>
<accession>A0A0C2GFI5</accession>